<proteinExistence type="predicted"/>
<dbReference type="AlphaFoldDB" id="A0AAU7B2I4"/>
<evidence type="ECO:0008006" key="2">
    <source>
        <dbReference type="Google" id="ProtNLM"/>
    </source>
</evidence>
<protein>
    <recommendedName>
        <fullName evidence="2">Ferric siderophore reductase C-terminal domain-containing protein</fullName>
    </recommendedName>
</protein>
<dbReference type="EMBL" id="CP114014">
    <property type="protein sequence ID" value="XAY08168.1"/>
    <property type="molecule type" value="Genomic_DNA"/>
</dbReference>
<dbReference type="RefSeq" id="WP_354699351.1">
    <property type="nucleotide sequence ID" value="NZ_CP114014.1"/>
</dbReference>
<gene>
    <name evidence="1" type="ORF">DSM112329_05065</name>
</gene>
<name>A0AAU7B2I4_9ACTN</name>
<organism evidence="1">
    <name type="scientific">Paraconexibacter sp. AEG42_29</name>
    <dbReference type="NCBI Taxonomy" id="2997339"/>
    <lineage>
        <taxon>Bacteria</taxon>
        <taxon>Bacillati</taxon>
        <taxon>Actinomycetota</taxon>
        <taxon>Thermoleophilia</taxon>
        <taxon>Solirubrobacterales</taxon>
        <taxon>Paraconexibacteraceae</taxon>
        <taxon>Paraconexibacter</taxon>
    </lineage>
</organism>
<accession>A0AAU7B2I4</accession>
<evidence type="ECO:0000313" key="1">
    <source>
        <dbReference type="EMBL" id="XAY08168.1"/>
    </source>
</evidence>
<dbReference type="KEGG" id="parq:DSM112329_05065"/>
<reference evidence="1" key="1">
    <citation type="submission" date="2022-12" db="EMBL/GenBank/DDBJ databases">
        <title>Paraconexibacter alkalitolerans sp. nov. and Baekduia alba sp. nov., isolated from soil and emended description of the genera Paraconexibacter (Chun et al., 2020) and Baekduia (An et al., 2020).</title>
        <authorList>
            <person name="Vieira S."/>
            <person name="Huber K.J."/>
            <person name="Geppert A."/>
            <person name="Wolf J."/>
            <person name="Neumann-Schaal M."/>
            <person name="Muesken M."/>
            <person name="Overmann J."/>
        </authorList>
    </citation>
    <scope>NUCLEOTIDE SEQUENCE</scope>
    <source>
        <strain evidence="1">AEG42_29</strain>
    </source>
</reference>
<sequence length="249" mass="26004">MIVDDLPTLMASACTADRYLDGRAEPPAGDGSWVPMTDLPGNLPGLLDLLNTVYGSTGYRTPAAVLQATIWWTVGAHAGACLVDGGAVPTLHQPTLALRMVPGQYGMAAGSGAALVPRADLGAWLRGATTGPLAAATTALADHGGARERLLWSIAFDELVTGIVPVAEGAGWDAGAVAALITELTAAAEGTPLAPRHARITRVELEGAERARWERSACCRRFDVREGRERCLDCPAVPVAERHLLPADQ</sequence>